<protein>
    <submittedName>
        <fullName evidence="2">Uncharacterized protein</fullName>
    </submittedName>
</protein>
<keyword evidence="3" id="KW-1185">Reference proteome</keyword>
<dbReference type="EMBL" id="JXTC01000203">
    <property type="protein sequence ID" value="PON82026.1"/>
    <property type="molecule type" value="Genomic_DNA"/>
</dbReference>
<dbReference type="InParanoid" id="A0A2P5E917"/>
<comment type="caution">
    <text evidence="2">The sequence shown here is derived from an EMBL/GenBank/DDBJ whole genome shotgun (WGS) entry which is preliminary data.</text>
</comment>
<evidence type="ECO:0000313" key="3">
    <source>
        <dbReference type="Proteomes" id="UP000237000"/>
    </source>
</evidence>
<name>A0A2P5E917_TREOI</name>
<dbReference type="AlphaFoldDB" id="A0A2P5E917"/>
<sequence>MQSGGRSTRRRLRGSRRADVSVKGAADISGSGIGAPSGSRREWMVMGRPESWSRTTAFWKLRALDGAAMRVALAPWEAKTLAMSIIGIWWPPPTNGKKYISIGASEAMGVKSFSV</sequence>
<evidence type="ECO:0000256" key="1">
    <source>
        <dbReference type="SAM" id="MobiDB-lite"/>
    </source>
</evidence>
<organism evidence="2 3">
    <name type="scientific">Trema orientale</name>
    <name type="common">Charcoal tree</name>
    <name type="synonym">Celtis orientalis</name>
    <dbReference type="NCBI Taxonomy" id="63057"/>
    <lineage>
        <taxon>Eukaryota</taxon>
        <taxon>Viridiplantae</taxon>
        <taxon>Streptophyta</taxon>
        <taxon>Embryophyta</taxon>
        <taxon>Tracheophyta</taxon>
        <taxon>Spermatophyta</taxon>
        <taxon>Magnoliopsida</taxon>
        <taxon>eudicotyledons</taxon>
        <taxon>Gunneridae</taxon>
        <taxon>Pentapetalae</taxon>
        <taxon>rosids</taxon>
        <taxon>fabids</taxon>
        <taxon>Rosales</taxon>
        <taxon>Cannabaceae</taxon>
        <taxon>Trema</taxon>
    </lineage>
</organism>
<feature type="region of interest" description="Disordered" evidence="1">
    <location>
        <begin position="1"/>
        <end position="40"/>
    </location>
</feature>
<dbReference type="OrthoDB" id="10467399at2759"/>
<reference evidence="3" key="1">
    <citation type="submission" date="2016-06" db="EMBL/GenBank/DDBJ databases">
        <title>Parallel loss of symbiosis genes in relatives of nitrogen-fixing non-legume Parasponia.</title>
        <authorList>
            <person name="Van Velzen R."/>
            <person name="Holmer R."/>
            <person name="Bu F."/>
            <person name="Rutten L."/>
            <person name="Van Zeijl A."/>
            <person name="Liu W."/>
            <person name="Santuari L."/>
            <person name="Cao Q."/>
            <person name="Sharma T."/>
            <person name="Shen D."/>
            <person name="Roswanjaya Y."/>
            <person name="Wardhani T."/>
            <person name="Kalhor M.S."/>
            <person name="Jansen J."/>
            <person name="Van den Hoogen J."/>
            <person name="Gungor B."/>
            <person name="Hartog M."/>
            <person name="Hontelez J."/>
            <person name="Verver J."/>
            <person name="Yang W.-C."/>
            <person name="Schijlen E."/>
            <person name="Repin R."/>
            <person name="Schilthuizen M."/>
            <person name="Schranz E."/>
            <person name="Heidstra R."/>
            <person name="Miyata K."/>
            <person name="Fedorova E."/>
            <person name="Kohlen W."/>
            <person name="Bisseling T."/>
            <person name="Smit S."/>
            <person name="Geurts R."/>
        </authorList>
    </citation>
    <scope>NUCLEOTIDE SEQUENCE [LARGE SCALE GENOMIC DNA]</scope>
    <source>
        <strain evidence="3">cv. RG33-2</strain>
    </source>
</reference>
<dbReference type="Proteomes" id="UP000237000">
    <property type="component" value="Unassembled WGS sequence"/>
</dbReference>
<feature type="compositionally biased region" description="Low complexity" evidence="1">
    <location>
        <begin position="24"/>
        <end position="38"/>
    </location>
</feature>
<gene>
    <name evidence="2" type="ORF">TorRG33x02_221430</name>
</gene>
<evidence type="ECO:0000313" key="2">
    <source>
        <dbReference type="EMBL" id="PON82026.1"/>
    </source>
</evidence>
<accession>A0A2P5E917</accession>
<proteinExistence type="predicted"/>